<name>J6EW73_TRIAS</name>
<dbReference type="HOGENOM" id="CLU_434243_0_0_1"/>
<feature type="region of interest" description="Disordered" evidence="1">
    <location>
        <begin position="117"/>
        <end position="173"/>
    </location>
</feature>
<dbReference type="InterPro" id="IPR049625">
    <property type="entry name" value="Glyco_transf_61_cat"/>
</dbReference>
<evidence type="ECO:0000313" key="4">
    <source>
        <dbReference type="Proteomes" id="UP000002748"/>
    </source>
</evidence>
<dbReference type="EMBL" id="ALBS01000266">
    <property type="protein sequence ID" value="EJT47047.1"/>
    <property type="molecule type" value="Genomic_DNA"/>
</dbReference>
<gene>
    <name evidence="3" type="ORF">A1Q1_04290</name>
</gene>
<organism evidence="3 4">
    <name type="scientific">Trichosporon asahii var. asahii (strain ATCC 90039 / CBS 2479 / JCM 2466 / KCTC 7840 / NBRC 103889/ NCYC 2677 / UAMH 7654)</name>
    <name type="common">Yeast</name>
    <dbReference type="NCBI Taxonomy" id="1186058"/>
    <lineage>
        <taxon>Eukaryota</taxon>
        <taxon>Fungi</taxon>
        <taxon>Dikarya</taxon>
        <taxon>Basidiomycota</taxon>
        <taxon>Agaricomycotina</taxon>
        <taxon>Tremellomycetes</taxon>
        <taxon>Trichosporonales</taxon>
        <taxon>Trichosporonaceae</taxon>
        <taxon>Trichosporon</taxon>
    </lineage>
</organism>
<dbReference type="Proteomes" id="UP000002748">
    <property type="component" value="Unassembled WGS sequence"/>
</dbReference>
<protein>
    <recommendedName>
        <fullName evidence="2">Glycosyltransferase 61 catalytic domain-containing protein</fullName>
    </recommendedName>
</protein>
<dbReference type="OrthoDB" id="546212at2759"/>
<feature type="compositionally biased region" description="Acidic residues" evidence="1">
    <location>
        <begin position="38"/>
        <end position="47"/>
    </location>
</feature>
<feature type="compositionally biased region" description="Polar residues" evidence="1">
    <location>
        <begin position="127"/>
        <end position="145"/>
    </location>
</feature>
<dbReference type="KEGG" id="tasa:A1Q1_04290"/>
<reference evidence="3 4" key="1">
    <citation type="journal article" date="2012" name="Eukaryot. Cell">
        <title>Draft genome sequence of CBS 2479, the standard type strain of Trichosporon asahii.</title>
        <authorList>
            <person name="Yang R.Y."/>
            <person name="Li H.T."/>
            <person name="Zhu H."/>
            <person name="Zhou G.P."/>
            <person name="Wang M."/>
            <person name="Wang L."/>
        </authorList>
    </citation>
    <scope>NUCLEOTIDE SEQUENCE [LARGE SCALE GENOMIC DNA]</scope>
    <source>
        <strain evidence="4">ATCC 90039 / CBS 2479 / JCM 2466 / KCTC 7840 / NCYC 2677 / UAMH 7654</strain>
    </source>
</reference>
<dbReference type="GO" id="GO:0016757">
    <property type="term" value="F:glycosyltransferase activity"/>
    <property type="evidence" value="ECO:0007669"/>
    <property type="project" value="InterPro"/>
</dbReference>
<feature type="region of interest" description="Disordered" evidence="1">
    <location>
        <begin position="20"/>
        <end position="51"/>
    </location>
</feature>
<feature type="compositionally biased region" description="Basic and acidic residues" evidence="1">
    <location>
        <begin position="158"/>
        <end position="167"/>
    </location>
</feature>
<dbReference type="Pfam" id="PF04577">
    <property type="entry name" value="Glyco_transf_61"/>
    <property type="match status" value="1"/>
</dbReference>
<evidence type="ECO:0000256" key="1">
    <source>
        <dbReference type="SAM" id="MobiDB-lite"/>
    </source>
</evidence>
<proteinExistence type="predicted"/>
<dbReference type="VEuPathDB" id="FungiDB:A1Q1_04290"/>
<feature type="domain" description="Glycosyltransferase 61 catalytic" evidence="2">
    <location>
        <begin position="372"/>
        <end position="495"/>
    </location>
</feature>
<dbReference type="RefSeq" id="XP_014178142.1">
    <property type="nucleotide sequence ID" value="XM_014322667.1"/>
</dbReference>
<sequence>MAPRPHVPVVTEDSDAIFAELSSPSDSPPSALDSEVASAEDVEEDTKEDDRLSAETLQILGSLPRGAYVKDMYPIRTMRAFLELAELEVKRAGVDTCRDRLGVPLITEWAKTGKAACRAPERGTGTELRSSITPADSEVTGTQARQGRDLARQAISTRSEEERDPREQGSITCLNPKDGRGSSWWAMGSYPCLSTGLQTSGNASRFATPLDCTLPRSRDKYALANLLDVRSEVQCKEWVNTTTFLVHRRDEWNPDEFAIAGNHYATLWDGIGAYSPRILELDPYADQTCFRRLIHGTAHSAPSILTVIPVHRFAGCASAITWAGSHYMRYLMGYLPPGLPPGLPSHSYAVDVHGSGSGSEADGGRKIIRVLFLSRLKLDKWFFRTRQYSHWRGTRHIYNEPALLDHLASEFAGMCSDGRCDFERIDDEPDRWLAPAASVSEDDVGTDAPVIRFSVLDPLLVPLETQVAYLAHTDVVIGAHGGALALTLFTPPGRGAMVELQVDEIYERNYHFKNLCYQLGRRYQELLVENTVDPGPVWDAVKEQVELLL</sequence>
<dbReference type="GeneID" id="25987803"/>
<feature type="compositionally biased region" description="Low complexity" evidence="1">
    <location>
        <begin position="20"/>
        <end position="35"/>
    </location>
</feature>
<dbReference type="AlphaFoldDB" id="J6EW73"/>
<accession>J6EW73</accession>
<evidence type="ECO:0000313" key="3">
    <source>
        <dbReference type="EMBL" id="EJT47047.1"/>
    </source>
</evidence>
<comment type="caution">
    <text evidence="3">The sequence shown here is derived from an EMBL/GenBank/DDBJ whole genome shotgun (WGS) entry which is preliminary data.</text>
</comment>
<evidence type="ECO:0000259" key="2">
    <source>
        <dbReference type="Pfam" id="PF04577"/>
    </source>
</evidence>